<evidence type="ECO:0000256" key="6">
    <source>
        <dbReference type="SAM" id="Phobius"/>
    </source>
</evidence>
<keyword evidence="8" id="KW-1185">Reference proteome</keyword>
<keyword evidence="2 6" id="KW-0812">Transmembrane</keyword>
<dbReference type="Proteomes" id="UP000236544">
    <property type="component" value="Unassembled WGS sequence"/>
</dbReference>
<evidence type="ECO:0000256" key="5">
    <source>
        <dbReference type="PIRSR" id="PIRSR604254-1"/>
    </source>
</evidence>
<evidence type="ECO:0000313" key="7">
    <source>
        <dbReference type="EMBL" id="CUS22236.1"/>
    </source>
</evidence>
<dbReference type="EMBL" id="LN890537">
    <property type="protein sequence ID" value="CUS22236.1"/>
    <property type="molecule type" value="Genomic_DNA"/>
</dbReference>
<name>A0A0P1KR59_9SACH</name>
<feature type="transmembrane region" description="Helical" evidence="6">
    <location>
        <begin position="406"/>
        <end position="425"/>
    </location>
</feature>
<feature type="transmembrane region" description="Helical" evidence="6">
    <location>
        <begin position="373"/>
        <end position="394"/>
    </location>
</feature>
<feature type="transmembrane region" description="Helical" evidence="6">
    <location>
        <begin position="519"/>
        <end position="544"/>
    </location>
</feature>
<accession>A0A0P1KR59</accession>
<gene>
    <name evidence="7" type="ORF">LAQU0_S05e00760g</name>
</gene>
<evidence type="ECO:0000256" key="1">
    <source>
        <dbReference type="ARBA" id="ARBA00004141"/>
    </source>
</evidence>
<dbReference type="Pfam" id="PF03006">
    <property type="entry name" value="HlyIII"/>
    <property type="match status" value="1"/>
</dbReference>
<feature type="binding site" evidence="5">
    <location>
        <position position="325"/>
    </location>
    <ligand>
        <name>Zn(2+)</name>
        <dbReference type="ChEBI" id="CHEBI:29105"/>
    </ligand>
</feature>
<evidence type="ECO:0000256" key="2">
    <source>
        <dbReference type="ARBA" id="ARBA00022692"/>
    </source>
</evidence>
<dbReference type="GO" id="GO:0016020">
    <property type="term" value="C:membrane"/>
    <property type="evidence" value="ECO:0007669"/>
    <property type="project" value="UniProtKB-SubCell"/>
</dbReference>
<comment type="subcellular location">
    <subcellularLocation>
        <location evidence="1">Membrane</location>
        <topology evidence="1">Multi-pass membrane protein</topology>
    </subcellularLocation>
</comment>
<keyword evidence="5" id="KW-0479">Metal-binding</keyword>
<dbReference type="InterPro" id="IPR004254">
    <property type="entry name" value="AdipoR/HlyIII-related"/>
</dbReference>
<dbReference type="GO" id="GO:0046872">
    <property type="term" value="F:metal ion binding"/>
    <property type="evidence" value="ECO:0007669"/>
    <property type="project" value="UniProtKB-KW"/>
</dbReference>
<evidence type="ECO:0000313" key="8">
    <source>
        <dbReference type="Proteomes" id="UP000236544"/>
    </source>
</evidence>
<feature type="transmembrane region" description="Helical" evidence="6">
    <location>
        <begin position="437"/>
        <end position="459"/>
    </location>
</feature>
<evidence type="ECO:0000256" key="3">
    <source>
        <dbReference type="ARBA" id="ARBA00022989"/>
    </source>
</evidence>
<keyword evidence="4 6" id="KW-0472">Membrane</keyword>
<feature type="transmembrane region" description="Helical" evidence="6">
    <location>
        <begin position="268"/>
        <end position="285"/>
    </location>
</feature>
<dbReference type="PANTHER" id="PTHR20855:SF97">
    <property type="entry name" value="ADIPOR-LIKE RECEPTOR IZH3-RELATED"/>
    <property type="match status" value="1"/>
</dbReference>
<proteinExistence type="predicted"/>
<protein>
    <submittedName>
        <fullName evidence="7">LAQU0S05e00760g1_1</fullName>
    </submittedName>
</protein>
<dbReference type="AlphaFoldDB" id="A0A0P1KR59"/>
<dbReference type="PANTHER" id="PTHR20855">
    <property type="entry name" value="ADIPOR/PROGESTIN RECEPTOR-RELATED"/>
    <property type="match status" value="1"/>
</dbReference>
<evidence type="ECO:0000256" key="4">
    <source>
        <dbReference type="ARBA" id="ARBA00023136"/>
    </source>
</evidence>
<keyword evidence="5" id="KW-0862">Zinc</keyword>
<reference evidence="8" key="1">
    <citation type="submission" date="2015-10" db="EMBL/GenBank/DDBJ databases">
        <authorList>
            <person name="Devillers H."/>
        </authorList>
    </citation>
    <scope>NUCLEOTIDE SEQUENCE [LARGE SCALE GENOMIC DNA]</scope>
</reference>
<sequence length="556" mass="62034">MDRLESLLPNDGAYRPRLHKLRTRGKQIVRWSKSQVAGVPAYALRKMAWGAAPDADENADACVAVTARRLRDIGGPPGEPSGEPPAGEFDAITMVDSRPQSVLNTNRVKDAQTARWHAKTAAAAAAMASGVSYVSSAATLVSSSSFSSTENISLSLPSASPARSLSSADSCGASPVSPVIGLRVVSTEAMEKGLQSIQNDPEAVAASIKFHNYEIALQLGQQRHLHYYELPFPWRENRFIIHGYRFYNSYSKSLLSVFNWYGWHNETVNIWTHLGGALYFAFLIFKGFSQTAVYQSELVPTAAKFMAFVFLTAGLECFLFSVVWHTFNGICHLQQRSNCACVDYTGITVLVTASILTTEFVTLSGSSGATFTWSLLFFTGASAALGAVGVFMNWSPKFDRPESRPLRIAFYLLLASFGFFSYLHSRLFNTGVDSSDLIKPVLMKSLAWYVIGVVFYGTFIPERWRSDVQVDANIPTEEQLTTDLEIITKHRHIHFRPQPASHYKCKDANHKKSFKSLWWVDYFCCSHTLWHLFVLLGVIGHYTAMLEMFEKRWLRG</sequence>
<dbReference type="OrthoDB" id="5585746at2759"/>
<feature type="transmembrane region" description="Helical" evidence="6">
    <location>
        <begin position="339"/>
        <end position="361"/>
    </location>
</feature>
<dbReference type="GO" id="GO:0006882">
    <property type="term" value="P:intracellular zinc ion homeostasis"/>
    <property type="evidence" value="ECO:0007669"/>
    <property type="project" value="TreeGrafter"/>
</dbReference>
<dbReference type="GO" id="GO:0038023">
    <property type="term" value="F:signaling receptor activity"/>
    <property type="evidence" value="ECO:0007669"/>
    <property type="project" value="TreeGrafter"/>
</dbReference>
<feature type="transmembrane region" description="Helical" evidence="6">
    <location>
        <begin position="305"/>
        <end position="327"/>
    </location>
</feature>
<keyword evidence="3 6" id="KW-1133">Transmembrane helix</keyword>
<organism evidence="7 8">
    <name type="scientific">Lachancea quebecensis</name>
    <dbReference type="NCBI Taxonomy" id="1654605"/>
    <lineage>
        <taxon>Eukaryota</taxon>
        <taxon>Fungi</taxon>
        <taxon>Dikarya</taxon>
        <taxon>Ascomycota</taxon>
        <taxon>Saccharomycotina</taxon>
        <taxon>Saccharomycetes</taxon>
        <taxon>Saccharomycetales</taxon>
        <taxon>Saccharomycetaceae</taxon>
        <taxon>Lachancea</taxon>
    </lineage>
</organism>